<dbReference type="PANTHER" id="PTHR36577:SF3">
    <property type="entry name" value="DUF521 DOMAIN PROTEIN (AFU_ORTHOLOGUE AFUA_6G00490)"/>
    <property type="match status" value="1"/>
</dbReference>
<evidence type="ECO:0000313" key="5">
    <source>
        <dbReference type="Proteomes" id="UP000295525"/>
    </source>
</evidence>
<evidence type="ECO:0000256" key="1">
    <source>
        <dbReference type="ARBA" id="ARBA00023004"/>
    </source>
</evidence>
<proteinExistence type="predicted"/>
<dbReference type="GO" id="GO:0016829">
    <property type="term" value="F:lyase activity"/>
    <property type="evidence" value="ECO:0007669"/>
    <property type="project" value="UniProtKB-KW"/>
</dbReference>
<accession>A0A4R3LQH1</accession>
<protein>
    <submittedName>
        <fullName evidence="4">Putative aconitase subunit 1</fullName>
    </submittedName>
</protein>
<dbReference type="OrthoDB" id="1550274at2"/>
<sequence>MNLNDEEKAMLAGEFGQVARIAIRHQITVGDFFGAQDFVPVTQAHVMADTESLGQAGVLWLESLAEAKDGRHRVRVPTITDPRGTDFSKADVIGQADWMLHLERRAIDAFVALGVSMTDTCINYQTVLSATRGEHVAFGDTGVVIYSNSVNGARSNFEGGPSALSAGLTGRTPRYGFHLDKHRQATLHVSVEWTPRTLNEWGALGGVIGRLAGNYWQVPVIEGIDRSPSSDELKHFGAAMASFGSTALYHIVGITPEAFRAQDVNGHMLPLRHHIGKSDIDALQASYAVDNRVDVVVFSAPQLSLFELRSIAELSQGRTFKVPLLAITSPQIKPDADRFGYTEIIESAGGTVMSGMCFYQSYAREIAETKGWKHLATNSAKLVNILGGYGYVPKLASMEACIAAAEKGELQ</sequence>
<dbReference type="InterPro" id="IPR007506">
    <property type="entry name" value="PMDh-L-like_dom"/>
</dbReference>
<comment type="caution">
    <text evidence="4">The sequence shown here is derived from an EMBL/GenBank/DDBJ whole genome shotgun (WGS) entry which is preliminary data.</text>
</comment>
<name>A0A4R3LQH1_9BURK</name>
<keyword evidence="2" id="KW-0456">Lyase</keyword>
<keyword evidence="5" id="KW-1185">Reference proteome</keyword>
<dbReference type="Pfam" id="PF04412">
    <property type="entry name" value="AcnX"/>
    <property type="match status" value="1"/>
</dbReference>
<dbReference type="RefSeq" id="WP_132585544.1">
    <property type="nucleotide sequence ID" value="NZ_SMAJ01000021.1"/>
</dbReference>
<evidence type="ECO:0000313" key="4">
    <source>
        <dbReference type="EMBL" id="TCT01956.1"/>
    </source>
</evidence>
<dbReference type="PANTHER" id="PTHR36577">
    <property type="entry name" value="DUF521 DOMAIN PROTEIN (AFU_ORTHOLOGUE AFUA_6G00490)"/>
    <property type="match status" value="1"/>
</dbReference>
<dbReference type="Proteomes" id="UP000295525">
    <property type="component" value="Unassembled WGS sequence"/>
</dbReference>
<organism evidence="4 5">
    <name type="scientific">Paralcaligenes ureilyticus</name>
    <dbReference type="NCBI Taxonomy" id="627131"/>
    <lineage>
        <taxon>Bacteria</taxon>
        <taxon>Pseudomonadati</taxon>
        <taxon>Pseudomonadota</taxon>
        <taxon>Betaproteobacteria</taxon>
        <taxon>Burkholderiales</taxon>
        <taxon>Alcaligenaceae</taxon>
        <taxon>Paralcaligenes</taxon>
    </lineage>
</organism>
<dbReference type="EMBL" id="SMAJ01000021">
    <property type="protein sequence ID" value="TCT01956.1"/>
    <property type="molecule type" value="Genomic_DNA"/>
</dbReference>
<reference evidence="4 5" key="1">
    <citation type="submission" date="2019-03" db="EMBL/GenBank/DDBJ databases">
        <title>Genomic Encyclopedia of Type Strains, Phase IV (KMG-IV): sequencing the most valuable type-strain genomes for metagenomic binning, comparative biology and taxonomic classification.</title>
        <authorList>
            <person name="Goeker M."/>
        </authorList>
    </citation>
    <scope>NUCLEOTIDE SEQUENCE [LARGE SCALE GENOMIC DNA]</scope>
    <source>
        <strain evidence="4 5">DSM 24591</strain>
    </source>
</reference>
<keyword evidence="1" id="KW-0408">Iron</keyword>
<evidence type="ECO:0000259" key="3">
    <source>
        <dbReference type="Pfam" id="PF04412"/>
    </source>
</evidence>
<dbReference type="AlphaFoldDB" id="A0A4R3LQH1"/>
<feature type="domain" description="Phosphomevalonate dehydratase large subunit-like" evidence="3">
    <location>
        <begin position="1"/>
        <end position="402"/>
    </location>
</feature>
<evidence type="ECO:0000256" key="2">
    <source>
        <dbReference type="ARBA" id="ARBA00023239"/>
    </source>
</evidence>
<gene>
    <name evidence="4" type="ORF">EDC26_12144</name>
</gene>